<protein>
    <submittedName>
        <fullName evidence="11">Transcription factor AP13</fullName>
    </submittedName>
</protein>
<dbReference type="InterPro" id="IPR036955">
    <property type="entry name" value="AP2/ERF_dom_sf"/>
</dbReference>
<feature type="region of interest" description="Disordered" evidence="9">
    <location>
        <begin position="350"/>
        <end position="374"/>
    </location>
</feature>
<organism evidence="11">
    <name type="scientific">Nothapodytes nimmoniana</name>
    <name type="common">Nothapodytes foetida</name>
    <dbReference type="NCBI Taxonomy" id="159386"/>
    <lineage>
        <taxon>Eukaryota</taxon>
        <taxon>Viridiplantae</taxon>
        <taxon>Streptophyta</taxon>
        <taxon>Embryophyta</taxon>
        <taxon>Tracheophyta</taxon>
        <taxon>Spermatophyta</taxon>
        <taxon>Magnoliopsida</taxon>
        <taxon>eudicotyledons</taxon>
        <taxon>Gunneridae</taxon>
        <taxon>Pentapetalae</taxon>
        <taxon>asterids</taxon>
        <taxon>lamiids</taxon>
        <taxon>Icacinales</taxon>
        <taxon>Icacinaceae</taxon>
        <taxon>Nothapodytes</taxon>
    </lineage>
</organism>
<reference evidence="11" key="1">
    <citation type="submission" date="2022-08" db="EMBL/GenBank/DDBJ databases">
        <title>Phylogenomics of transcriptionally active AP2/ERF and bHLH transcription factors and their promoter regions regulating camptothecin biosynthesis in Nothapodytes nimmoniana.</title>
        <authorList>
            <person name="Godbole R.C."/>
            <person name="Pable A.A."/>
            <person name="Singh S."/>
            <person name="Barvkar V.T."/>
        </authorList>
    </citation>
    <scope>NUCLEOTIDE SEQUENCE</scope>
</reference>
<dbReference type="CDD" id="cd00018">
    <property type="entry name" value="AP2"/>
    <property type="match status" value="2"/>
</dbReference>
<evidence type="ECO:0000256" key="2">
    <source>
        <dbReference type="ARBA" id="ARBA00022737"/>
    </source>
</evidence>
<dbReference type="PROSITE" id="PS51032">
    <property type="entry name" value="AP2_ERF"/>
    <property type="match status" value="2"/>
</dbReference>
<dbReference type="Gene3D" id="3.30.730.10">
    <property type="entry name" value="AP2/ERF domain"/>
    <property type="match status" value="2"/>
</dbReference>
<feature type="domain" description="AP2/ERF" evidence="10">
    <location>
        <begin position="172"/>
        <end position="228"/>
    </location>
</feature>
<dbReference type="GO" id="GO:0003700">
    <property type="term" value="F:DNA-binding transcription factor activity"/>
    <property type="evidence" value="ECO:0007669"/>
    <property type="project" value="InterPro"/>
</dbReference>
<evidence type="ECO:0000313" key="11">
    <source>
        <dbReference type="EMBL" id="WAK85953.1"/>
    </source>
</evidence>
<comment type="subcellular location">
    <subcellularLocation>
        <location evidence="1">Nucleus</location>
    </subcellularLocation>
</comment>
<keyword evidence="5" id="KW-0010">Activator</keyword>
<dbReference type="Pfam" id="PF00847">
    <property type="entry name" value="AP2"/>
    <property type="match status" value="2"/>
</dbReference>
<dbReference type="EMBL" id="OP311425">
    <property type="protein sequence ID" value="WAK85953.1"/>
    <property type="molecule type" value="mRNA"/>
</dbReference>
<evidence type="ECO:0000256" key="5">
    <source>
        <dbReference type="ARBA" id="ARBA00023159"/>
    </source>
</evidence>
<evidence type="ECO:0000256" key="3">
    <source>
        <dbReference type="ARBA" id="ARBA00023015"/>
    </source>
</evidence>
<evidence type="ECO:0000256" key="6">
    <source>
        <dbReference type="ARBA" id="ARBA00023163"/>
    </source>
</evidence>
<evidence type="ECO:0000256" key="9">
    <source>
        <dbReference type="SAM" id="MobiDB-lite"/>
    </source>
</evidence>
<comment type="similarity">
    <text evidence="8">Belongs to the AP2/ERF transcription factor family. AP2 subfamily.</text>
</comment>
<evidence type="ECO:0000256" key="1">
    <source>
        <dbReference type="ARBA" id="ARBA00004123"/>
    </source>
</evidence>
<name>A0A9E9C2F7_NOTNI</name>
<dbReference type="SMART" id="SM00380">
    <property type="entry name" value="AP2"/>
    <property type="match status" value="2"/>
</dbReference>
<keyword evidence="3" id="KW-0805">Transcription regulation</keyword>
<dbReference type="AlphaFoldDB" id="A0A9E9C2F7"/>
<evidence type="ECO:0000256" key="7">
    <source>
        <dbReference type="ARBA" id="ARBA00023242"/>
    </source>
</evidence>
<dbReference type="PRINTS" id="PR00367">
    <property type="entry name" value="ETHRSPELEMNT"/>
</dbReference>
<evidence type="ECO:0000256" key="4">
    <source>
        <dbReference type="ARBA" id="ARBA00023125"/>
    </source>
</evidence>
<dbReference type="InterPro" id="IPR016177">
    <property type="entry name" value="DNA-bd_dom_sf"/>
</dbReference>
<accession>A0A9E9C2F7</accession>
<dbReference type="FunFam" id="3.30.730.10:FF:000004">
    <property type="entry name" value="AP2-like ethylene-responsive transcription factor"/>
    <property type="match status" value="1"/>
</dbReference>
<dbReference type="GO" id="GO:0003677">
    <property type="term" value="F:DNA binding"/>
    <property type="evidence" value="ECO:0007669"/>
    <property type="project" value="UniProtKB-KW"/>
</dbReference>
<keyword evidence="4" id="KW-0238">DNA-binding</keyword>
<proteinExistence type="evidence at transcript level"/>
<dbReference type="GO" id="GO:0005634">
    <property type="term" value="C:nucleus"/>
    <property type="evidence" value="ECO:0007669"/>
    <property type="project" value="UniProtKB-SubCell"/>
</dbReference>
<dbReference type="InterPro" id="IPR001471">
    <property type="entry name" value="AP2/ERF_dom"/>
</dbReference>
<keyword evidence="2" id="KW-0677">Repeat</keyword>
<evidence type="ECO:0000259" key="10">
    <source>
        <dbReference type="PROSITE" id="PS51032"/>
    </source>
</evidence>
<sequence>MWDLNGSPDPRRDEEKEESEGCCSSPLDGDDDKGKRVGYFSNSSSSAVVIEDGSEEVEEVDRGCSLRKRTGNMVFGFSVSYNSNNDRDNYSESEMPIVTRQFFPVDDSEIGTTSAIGIGDTNFPRAHWSGVKFCQPDHLGGGGGGGSVVGKSTVISQPLKKSRRGPRSRSSQYRGVTFYRRTGRWESHIWDCGKQVYLGGFDTAHAAARAYDRAAIKFRGVDADINFSLEDYEEDLKQMSNLTKEEFVHVLRRQSTGFPRGSSKYRGVTLHKCGRWEARMGQFLGKKYVYLGLFDTEIEAAKAYDKAAIKCNGKEAVTNFDPSIYETELNEANADAAAGHNLDLSLGSSISKQSSRGMRDGSENAAGRGHCPPSMEFDVDWRNRGLRPKFNQQQLQLQKQSIRDDIHDGHIREMYNETETLQLLSQTHLQSPGSSKTNERSYGQFLKANVPQMLHMFPPTLSSSSNYYQIQFPAVGSSNGGRVGVGDIVGDFSLPSSSSGEQWEFGPHHQLFAAAAASSGFPQQIVRPQNWLQTNVNGLHPLMRPSSS</sequence>
<dbReference type="PANTHER" id="PTHR32467">
    <property type="entry name" value="AP2-LIKE ETHYLENE-RESPONSIVE TRANSCRIPTION FACTOR"/>
    <property type="match status" value="1"/>
</dbReference>
<keyword evidence="7" id="KW-0539">Nucleus</keyword>
<evidence type="ECO:0000256" key="8">
    <source>
        <dbReference type="ARBA" id="ARBA00037973"/>
    </source>
</evidence>
<dbReference type="SUPFAM" id="SSF54171">
    <property type="entry name" value="DNA-binding domain"/>
    <property type="match status" value="2"/>
</dbReference>
<feature type="region of interest" description="Disordered" evidence="9">
    <location>
        <begin position="1"/>
        <end position="37"/>
    </location>
</feature>
<feature type="region of interest" description="Disordered" evidence="9">
    <location>
        <begin position="142"/>
        <end position="172"/>
    </location>
</feature>
<dbReference type="PANTHER" id="PTHR32467:SF142">
    <property type="entry name" value="FLORAL HOMEOTIC PROTEIN APETALA 2"/>
    <property type="match status" value="1"/>
</dbReference>
<dbReference type="FunFam" id="3.30.730.10:FF:000002">
    <property type="entry name" value="AP2-like ethylene-responsive transcription factor"/>
    <property type="match status" value="1"/>
</dbReference>
<feature type="domain" description="AP2/ERF" evidence="10">
    <location>
        <begin position="264"/>
        <end position="321"/>
    </location>
</feature>
<keyword evidence="6" id="KW-0804">Transcription</keyword>